<accession>A0A7V8GJQ1</accession>
<feature type="domain" description="Glutamate synthase" evidence="2">
    <location>
        <begin position="59"/>
        <end position="154"/>
    </location>
</feature>
<dbReference type="InterPro" id="IPR051394">
    <property type="entry name" value="Glutamate_Synthase"/>
</dbReference>
<dbReference type="GO" id="GO:0015930">
    <property type="term" value="F:glutamate synthase activity"/>
    <property type="evidence" value="ECO:0007669"/>
    <property type="project" value="InterPro"/>
</dbReference>
<feature type="non-terminal residue" evidence="3">
    <location>
        <position position="154"/>
    </location>
</feature>
<keyword evidence="4" id="KW-1185">Reference proteome</keyword>
<dbReference type="SUPFAM" id="SSF51395">
    <property type="entry name" value="FMN-linked oxidoreductases"/>
    <property type="match status" value="1"/>
</dbReference>
<dbReference type="PANTHER" id="PTHR43100:SF1">
    <property type="entry name" value="GLUTAMATE SYNTHASE [NADPH] SMALL CHAIN"/>
    <property type="match status" value="1"/>
</dbReference>
<dbReference type="GO" id="GO:0006537">
    <property type="term" value="P:glutamate biosynthetic process"/>
    <property type="evidence" value="ECO:0007669"/>
    <property type="project" value="InterPro"/>
</dbReference>
<dbReference type="Proteomes" id="UP000462066">
    <property type="component" value="Unassembled WGS sequence"/>
</dbReference>
<comment type="caution">
    <text evidence="3">The sequence shown here is derived from an EMBL/GenBank/DDBJ whole genome shotgun (WGS) entry which is preliminary data.</text>
</comment>
<organism evidence="3 4">
    <name type="scientific">Pseudoxanthomonas broegbernensis</name>
    <dbReference type="NCBI Taxonomy" id="83619"/>
    <lineage>
        <taxon>Bacteria</taxon>
        <taxon>Pseudomonadati</taxon>
        <taxon>Pseudomonadota</taxon>
        <taxon>Gammaproteobacteria</taxon>
        <taxon>Lysobacterales</taxon>
        <taxon>Lysobacteraceae</taxon>
        <taxon>Pseudoxanthomonas</taxon>
    </lineage>
</organism>
<evidence type="ECO:0000259" key="2">
    <source>
        <dbReference type="Pfam" id="PF01645"/>
    </source>
</evidence>
<dbReference type="EMBL" id="MWIP01000139">
    <property type="protein sequence ID" value="KAF1681896.1"/>
    <property type="molecule type" value="Genomic_DNA"/>
</dbReference>
<evidence type="ECO:0000256" key="1">
    <source>
        <dbReference type="ARBA" id="ARBA00009716"/>
    </source>
</evidence>
<dbReference type="RefSeq" id="WP_249065759.1">
    <property type="nucleotide sequence ID" value="NZ_MWIP01000139.1"/>
</dbReference>
<gene>
    <name evidence="3" type="ORF">B1992_15605</name>
</gene>
<dbReference type="PANTHER" id="PTHR43100">
    <property type="entry name" value="GLUTAMATE SYNTHASE [NADPH] SMALL CHAIN"/>
    <property type="match status" value="1"/>
</dbReference>
<dbReference type="InterPro" id="IPR013785">
    <property type="entry name" value="Aldolase_TIM"/>
</dbReference>
<protein>
    <recommendedName>
        <fullName evidence="2">Glutamate synthase domain-containing protein</fullName>
    </recommendedName>
</protein>
<evidence type="ECO:0000313" key="3">
    <source>
        <dbReference type="EMBL" id="KAF1681896.1"/>
    </source>
</evidence>
<dbReference type="AlphaFoldDB" id="A0A7V8GJQ1"/>
<comment type="similarity">
    <text evidence="1">Belongs to the glutamate synthase family.</text>
</comment>
<dbReference type="Gene3D" id="3.20.20.70">
    <property type="entry name" value="Aldolase class I"/>
    <property type="match status" value="2"/>
</dbReference>
<name>A0A7V8GJQ1_9GAMM</name>
<evidence type="ECO:0000313" key="4">
    <source>
        <dbReference type="Proteomes" id="UP000462066"/>
    </source>
</evidence>
<dbReference type="Pfam" id="PF01645">
    <property type="entry name" value="Glu_synthase"/>
    <property type="match status" value="1"/>
</dbReference>
<dbReference type="InterPro" id="IPR002932">
    <property type="entry name" value="Glu_synthdom"/>
</dbReference>
<proteinExistence type="inferred from homology"/>
<reference evidence="3 4" key="1">
    <citation type="submission" date="2017-10" db="EMBL/GenBank/DDBJ databases">
        <title>Whole genome sequencing of Pseudoxanthomonas broegbernensis DSM 12573(T).</title>
        <authorList>
            <person name="Kumar S."/>
            <person name="Bansal K."/>
            <person name="Kaur A."/>
            <person name="Patil P."/>
            <person name="Sharma S."/>
            <person name="Patil P.B."/>
        </authorList>
    </citation>
    <scope>NUCLEOTIDE SEQUENCE [LARGE SCALE GENOMIC DNA]</scope>
    <source>
        <strain evidence="3 4">DSM 12573</strain>
    </source>
</reference>
<sequence>MENYFTGAASTIEGIGLVELAAEALRLHETAWTDDARQALDGGGEYAWRADGEAHLWTPDSIAKLQHATRANSATTYAEYARLINDQTRRQLTLRGLFEFRIDPAAAIALDEVEPAAEIVKRFATGAMSLGSISTEAHATLAVAMNRIGGKSNT</sequence>